<organism evidence="2 3">
    <name type="scientific">Paraburkholderia steynii</name>
    <dbReference type="NCBI Taxonomy" id="1245441"/>
    <lineage>
        <taxon>Bacteria</taxon>
        <taxon>Pseudomonadati</taxon>
        <taxon>Pseudomonadota</taxon>
        <taxon>Betaproteobacteria</taxon>
        <taxon>Burkholderiales</taxon>
        <taxon>Burkholderiaceae</taxon>
        <taxon>Paraburkholderia</taxon>
    </lineage>
</organism>
<evidence type="ECO:0000313" key="2">
    <source>
        <dbReference type="EMBL" id="SDI56770.1"/>
    </source>
</evidence>
<protein>
    <submittedName>
        <fullName evidence="2">Uncharacterized protein</fullName>
    </submittedName>
</protein>
<name>A0A7Z7FKW2_9BURK</name>
<feature type="region of interest" description="Disordered" evidence="1">
    <location>
        <begin position="139"/>
        <end position="174"/>
    </location>
</feature>
<reference evidence="2" key="1">
    <citation type="submission" date="2016-10" db="EMBL/GenBank/DDBJ databases">
        <authorList>
            <person name="Varghese N."/>
            <person name="Submissions S."/>
        </authorList>
    </citation>
    <scope>NUCLEOTIDE SEQUENCE [LARGE SCALE GENOMIC DNA]</scope>
    <source>
        <strain evidence="2">YR281</strain>
    </source>
</reference>
<proteinExistence type="predicted"/>
<gene>
    <name evidence="2" type="ORF">SAMN04487926_11990</name>
</gene>
<accession>A0A7Z7FKW2</accession>
<dbReference type="EMBL" id="FNDI01000019">
    <property type="protein sequence ID" value="SDI56770.1"/>
    <property type="molecule type" value="Genomic_DNA"/>
</dbReference>
<comment type="caution">
    <text evidence="2">The sequence shown here is derived from an EMBL/GenBank/DDBJ whole genome shotgun (WGS) entry which is preliminary data.</text>
</comment>
<dbReference type="AlphaFoldDB" id="A0A7Z7FKW2"/>
<evidence type="ECO:0000256" key="1">
    <source>
        <dbReference type="SAM" id="MobiDB-lite"/>
    </source>
</evidence>
<sequence>MTANETPGSWHAPNDLGLELMAAATTTPSQRCFLDSVHVPAYSLSGHDARKTFNATQDGFPRALAIHRLYAAMLAHYGVIALSGPRFGSPETRMNSFEDNQAASCIHGSCRWQVEALFQEERPYRKSLPQMGFRYRTSPRSCVPSGEAHDSDSKCGSQHHSNHAARPAATGGSTIRHAVRMAAVPDSRPDATSGGSGPEGMRFIIGVNTYVKYLTL</sequence>
<keyword evidence="3" id="KW-1185">Reference proteome</keyword>
<evidence type="ECO:0000313" key="3">
    <source>
        <dbReference type="Proteomes" id="UP000198900"/>
    </source>
</evidence>
<dbReference type="Proteomes" id="UP000198900">
    <property type="component" value="Unassembled WGS sequence"/>
</dbReference>